<dbReference type="PROSITE" id="PS50817">
    <property type="entry name" value="INTEIN_N_TER"/>
    <property type="match status" value="1"/>
</dbReference>
<keyword evidence="3" id="KW-1185">Reference proteome</keyword>
<dbReference type="RefSeq" id="WP_244519389.1">
    <property type="nucleotide sequence ID" value="NZ_CP067124.1"/>
</dbReference>
<dbReference type="STRING" id="34002.SAMN04489859_10675"/>
<evidence type="ECO:0000313" key="2">
    <source>
        <dbReference type="EMBL" id="SEO31589.1"/>
    </source>
</evidence>
<dbReference type="InterPro" id="IPR006141">
    <property type="entry name" value="Intein_N"/>
</dbReference>
<reference evidence="2 3" key="1">
    <citation type="submission" date="2016-10" db="EMBL/GenBank/DDBJ databases">
        <authorList>
            <person name="de Groot N.N."/>
        </authorList>
    </citation>
    <scope>NUCLEOTIDE SEQUENCE [LARGE SCALE GENOMIC DNA]</scope>
    <source>
        <strain evidence="2 3">DSM 8512</strain>
    </source>
</reference>
<feature type="domain" description="Hedgehog/Intein (Hint)" evidence="1">
    <location>
        <begin position="228"/>
        <end position="374"/>
    </location>
</feature>
<gene>
    <name evidence="2" type="ORF">SAMN04489859_10675</name>
</gene>
<protein>
    <submittedName>
        <fullName evidence="2">Hint domain-containing protein</fullName>
    </submittedName>
</protein>
<name>A0A1H8NPV6_9RHOB</name>
<dbReference type="InterPro" id="IPR036844">
    <property type="entry name" value="Hint_dom_sf"/>
</dbReference>
<accession>A0A1H8NPV6</accession>
<dbReference type="Pfam" id="PF13403">
    <property type="entry name" value="Hint_2"/>
    <property type="match status" value="1"/>
</dbReference>
<dbReference type="EMBL" id="FODE01000067">
    <property type="protein sequence ID" value="SEO31589.1"/>
    <property type="molecule type" value="Genomic_DNA"/>
</dbReference>
<proteinExistence type="predicted"/>
<dbReference type="AlphaFoldDB" id="A0A1H8NPV6"/>
<dbReference type="SUPFAM" id="SSF51294">
    <property type="entry name" value="Hedgehog/intein (Hint) domain"/>
    <property type="match status" value="1"/>
</dbReference>
<sequence length="431" mass="46165">MAILNLDLLNNNDVVINASNADETNVVNISGLGNSTLTVDGVEATINSVAGVSAGANATFAAENGGTLNVDQGLLAVSALTSTTYKVGDNSTVNVDASGIDLGALGTLLNADHNVEFSGENHTGTFFYDPPTVSLLSALNPITFNTTGMEATDQFIVDGKTLSLDTTFLGGPATAYRNGVLHLETGGGVLTPKVHVEVPMSQNQFDLFLANQGDYLSGGTFTFPGEIVCFARGTRLLTNRGEVAVEDLREGDMVITRDNGEQPIRWIGSTRIGSPNISIPDNLRPIRISAGSLGKNSPKQDLIVSPQHRVLVRSRIAQRMFGTTEVLVAAKQLLQVDGIDIATDLTEVEYFHMLFEQHEVVISNGAETESLYTGPEALKSVGRQAVQEIFILFPELRQRDYISEPARPLLSGRQGRKLAVRHVQNGQDLVM</sequence>
<dbReference type="InterPro" id="IPR028992">
    <property type="entry name" value="Hedgehog/Intein_dom"/>
</dbReference>
<dbReference type="Proteomes" id="UP000199054">
    <property type="component" value="Unassembled WGS sequence"/>
</dbReference>
<organism evidence="2 3">
    <name type="scientific">Paracoccus alcaliphilus</name>
    <dbReference type="NCBI Taxonomy" id="34002"/>
    <lineage>
        <taxon>Bacteria</taxon>
        <taxon>Pseudomonadati</taxon>
        <taxon>Pseudomonadota</taxon>
        <taxon>Alphaproteobacteria</taxon>
        <taxon>Rhodobacterales</taxon>
        <taxon>Paracoccaceae</taxon>
        <taxon>Paracoccus</taxon>
    </lineage>
</organism>
<dbReference type="GO" id="GO:0016539">
    <property type="term" value="P:intein-mediated protein splicing"/>
    <property type="evidence" value="ECO:0007669"/>
    <property type="project" value="InterPro"/>
</dbReference>
<evidence type="ECO:0000313" key="3">
    <source>
        <dbReference type="Proteomes" id="UP000199054"/>
    </source>
</evidence>
<dbReference type="Gene3D" id="2.170.16.10">
    <property type="entry name" value="Hedgehog/Intein (Hint) domain"/>
    <property type="match status" value="1"/>
</dbReference>
<evidence type="ECO:0000259" key="1">
    <source>
        <dbReference type="Pfam" id="PF13403"/>
    </source>
</evidence>